<reference evidence="2 3" key="1">
    <citation type="submission" date="2020-03" db="EMBL/GenBank/DDBJ databases">
        <authorList>
            <person name="Kim M.K."/>
        </authorList>
    </citation>
    <scope>NUCLEOTIDE SEQUENCE [LARGE SCALE GENOMIC DNA]</scope>
    <source>
        <strain evidence="2 3">BT328</strain>
    </source>
</reference>
<accession>A0A6G9AID0</accession>
<dbReference type="KEGG" id="spib:G8759_05190"/>
<feature type="chain" id="PRO_5026355287" description="Lipocalin-like domain-containing protein" evidence="1">
    <location>
        <begin position="25"/>
        <end position="151"/>
    </location>
</feature>
<dbReference type="RefSeq" id="WP_167205857.1">
    <property type="nucleotide sequence ID" value="NZ_CP050063.1"/>
</dbReference>
<evidence type="ECO:0000256" key="1">
    <source>
        <dbReference type="SAM" id="SignalP"/>
    </source>
</evidence>
<keyword evidence="3" id="KW-1185">Reference proteome</keyword>
<evidence type="ECO:0000313" key="3">
    <source>
        <dbReference type="Proteomes" id="UP000501802"/>
    </source>
</evidence>
<dbReference type="Proteomes" id="UP000501802">
    <property type="component" value="Chromosome"/>
</dbReference>
<proteinExistence type="predicted"/>
<organism evidence="2 3">
    <name type="scientific">Spirosoma aureum</name>
    <dbReference type="NCBI Taxonomy" id="2692134"/>
    <lineage>
        <taxon>Bacteria</taxon>
        <taxon>Pseudomonadati</taxon>
        <taxon>Bacteroidota</taxon>
        <taxon>Cytophagia</taxon>
        <taxon>Cytophagales</taxon>
        <taxon>Cytophagaceae</taxon>
        <taxon>Spirosoma</taxon>
    </lineage>
</organism>
<evidence type="ECO:0000313" key="2">
    <source>
        <dbReference type="EMBL" id="QIP12066.1"/>
    </source>
</evidence>
<dbReference type="PROSITE" id="PS51257">
    <property type="entry name" value="PROKAR_LIPOPROTEIN"/>
    <property type="match status" value="1"/>
</dbReference>
<gene>
    <name evidence="2" type="ORF">G8759_05190</name>
</gene>
<dbReference type="AlphaFoldDB" id="A0A6G9AID0"/>
<sequence>MKRYVYLFCLVISLAGLISCSKSSDPTPPPAAVGRWELNRGIASSFPASLSINGAAIDLYYLNSEGSTLDVYADNTFNENYRQVGVSDGEGTWDFTNNTLTLKYNSGGQDAYTYAKTKNIEELTQVTPLTYTLPTSSTSTASGKIQWVYRK</sequence>
<name>A0A6G9AID0_9BACT</name>
<feature type="signal peptide" evidence="1">
    <location>
        <begin position="1"/>
        <end position="24"/>
    </location>
</feature>
<dbReference type="EMBL" id="CP050063">
    <property type="protein sequence ID" value="QIP12066.1"/>
    <property type="molecule type" value="Genomic_DNA"/>
</dbReference>
<keyword evidence="1" id="KW-0732">Signal</keyword>
<evidence type="ECO:0008006" key="4">
    <source>
        <dbReference type="Google" id="ProtNLM"/>
    </source>
</evidence>
<protein>
    <recommendedName>
        <fullName evidence="4">Lipocalin-like domain-containing protein</fullName>
    </recommendedName>
</protein>